<evidence type="ECO:0000256" key="4">
    <source>
        <dbReference type="ARBA" id="ARBA00023295"/>
    </source>
</evidence>
<sequence>MIHHLRAAGTSFVLDARGTAVPVIIHWGADLGELSSSQLAALADDQVPAVGPSSIDSPQRQSILPVMADGWNGRPGIAGYHEGLDALSQPTFTLSAAEAPPEPVEGLVEAPELSVAEAPPEPVEGPVEAALRILLTAATLSVTVDIELSRSGVLRQRLTVTNTGDSPYALASLDVTLPIPARAREVLDFTGRWPRERQPQRRDLANGTWTRDARHGRPGHDNAFLMVAGTPGFGFRSGEVWGAHLAWSGDQRLWAESSATGHALLGGGELLEPGEVRLAPGASAESPWLVAAFSDEGLDGLARSFHRFIRSRRPLGERKVMLNTWEAVYFDHSAERLIELADAAAEVGVERFVLDDGWMIGRTDDRRALGDWVVDPVKWPRGLHPLVDHVVARGMDFGLWVEPEMVSLDSAVAREHPDWVLGAGNAELPQPWRFQQVLDLANPDAFAHVHGQLVALLREYPIAYLKWDQNRDLLGGSAHRHTTATYRLMDALRAEFPDLEIESCSSGGGRVDLGVIERTDRVWPSDTNDSLERQSIYRWTAGLVPPEFLGAHLGAATAHTTGRTHALGFRLATALFGHAGIEWDVTTTTTDERAAIAEWVAAYKHYRPLLHSGEVVRADSADPARWVHGVVAGDASSALFAVVAMAATRDAVHGPATLPGLDPDRLYRVTPVRLGEWPRFVQDAMPPWWDRGSVTMSGRMLRSVGIPMPLLAPEQALVLDVVAL</sequence>
<reference evidence="8 9" key="1">
    <citation type="submission" date="2024-06" db="EMBL/GenBank/DDBJ databases">
        <title>Sorghum-associated microbial communities from plants grown in Nebraska, USA.</title>
        <authorList>
            <person name="Schachtman D."/>
        </authorList>
    </citation>
    <scope>NUCLEOTIDE SEQUENCE [LARGE SCALE GENOMIC DNA]</scope>
    <source>
        <strain evidence="8 9">2857</strain>
    </source>
</reference>
<comment type="caution">
    <text evidence="8">The sequence shown here is derived from an EMBL/GenBank/DDBJ whole genome shotgun (WGS) entry which is preliminary data.</text>
</comment>
<dbReference type="InterPro" id="IPR038417">
    <property type="entry name" value="Alpga-gal_N_sf"/>
</dbReference>
<dbReference type="InterPro" id="IPR050985">
    <property type="entry name" value="Alpha-glycosidase_related"/>
</dbReference>
<comment type="catalytic activity">
    <reaction evidence="1">
        <text>Hydrolysis of terminal, non-reducing alpha-D-galactose residues in alpha-D-galactosides, including galactose oligosaccharides, galactomannans and galactolipids.</text>
        <dbReference type="EC" id="3.2.1.22"/>
    </reaction>
</comment>
<evidence type="ECO:0000256" key="1">
    <source>
        <dbReference type="ARBA" id="ARBA00001255"/>
    </source>
</evidence>
<evidence type="ECO:0000256" key="5">
    <source>
        <dbReference type="SAM" id="MobiDB-lite"/>
    </source>
</evidence>
<dbReference type="RefSeq" id="WP_354025470.1">
    <property type="nucleotide sequence ID" value="NZ_JBEPSJ010000003.1"/>
</dbReference>
<dbReference type="EMBL" id="JBEPSJ010000003">
    <property type="protein sequence ID" value="MET4583311.1"/>
    <property type="molecule type" value="Genomic_DNA"/>
</dbReference>
<dbReference type="PANTHER" id="PTHR43053:SF3">
    <property type="entry name" value="ALPHA-GALACTOSIDASE C-RELATED"/>
    <property type="match status" value="1"/>
</dbReference>
<feature type="domain" description="Glycosyl hydrolase family 36 N-terminal" evidence="7">
    <location>
        <begin position="22"/>
        <end position="279"/>
    </location>
</feature>
<evidence type="ECO:0000256" key="2">
    <source>
        <dbReference type="ARBA" id="ARBA00012755"/>
    </source>
</evidence>
<dbReference type="InterPro" id="IPR031705">
    <property type="entry name" value="Glyco_hydro_36_C"/>
</dbReference>
<dbReference type="EC" id="3.2.1.22" evidence="2"/>
<feature type="domain" description="Glycosyl hydrolase family 36 C-terminal" evidence="6">
    <location>
        <begin position="630"/>
        <end position="711"/>
    </location>
</feature>
<evidence type="ECO:0000313" key="8">
    <source>
        <dbReference type="EMBL" id="MET4583311.1"/>
    </source>
</evidence>
<proteinExistence type="predicted"/>
<keyword evidence="3 8" id="KW-0378">Hydrolase</keyword>
<evidence type="ECO:0000313" key="9">
    <source>
        <dbReference type="Proteomes" id="UP001549257"/>
    </source>
</evidence>
<evidence type="ECO:0000259" key="7">
    <source>
        <dbReference type="Pfam" id="PF16875"/>
    </source>
</evidence>
<name>A0ABV2QQG4_9MICO</name>
<gene>
    <name evidence="8" type="ORF">ABIE21_002830</name>
</gene>
<evidence type="ECO:0000259" key="6">
    <source>
        <dbReference type="Pfam" id="PF16874"/>
    </source>
</evidence>
<feature type="region of interest" description="Disordered" evidence="5">
    <location>
        <begin position="197"/>
        <end position="216"/>
    </location>
</feature>
<dbReference type="InterPro" id="IPR002252">
    <property type="entry name" value="Glyco_hydro_36"/>
</dbReference>
<keyword evidence="4 8" id="KW-0326">Glycosidase</keyword>
<dbReference type="PANTHER" id="PTHR43053">
    <property type="entry name" value="GLYCOSIDASE FAMILY 31"/>
    <property type="match status" value="1"/>
</dbReference>
<dbReference type="Pfam" id="PF16874">
    <property type="entry name" value="Glyco_hydro_36C"/>
    <property type="match status" value="1"/>
</dbReference>
<dbReference type="Gene3D" id="2.70.98.60">
    <property type="entry name" value="alpha-galactosidase from lactobacil brevis"/>
    <property type="match status" value="1"/>
</dbReference>
<dbReference type="InterPro" id="IPR017853">
    <property type="entry name" value="GH"/>
</dbReference>
<dbReference type="InterPro" id="IPR013785">
    <property type="entry name" value="Aldolase_TIM"/>
</dbReference>
<dbReference type="Pfam" id="PF16875">
    <property type="entry name" value="Glyco_hydro_36N"/>
    <property type="match status" value="1"/>
</dbReference>
<dbReference type="GO" id="GO:0004557">
    <property type="term" value="F:alpha-galactosidase activity"/>
    <property type="evidence" value="ECO:0007669"/>
    <property type="project" value="UniProtKB-EC"/>
</dbReference>
<dbReference type="CDD" id="cd14791">
    <property type="entry name" value="GH36"/>
    <property type="match status" value="1"/>
</dbReference>
<accession>A0ABV2QQG4</accession>
<dbReference type="SUPFAM" id="SSF51445">
    <property type="entry name" value="(Trans)glycosidases"/>
    <property type="match status" value="1"/>
</dbReference>
<dbReference type="Gene3D" id="3.20.20.70">
    <property type="entry name" value="Aldolase class I"/>
    <property type="match status" value="1"/>
</dbReference>
<keyword evidence="9" id="KW-1185">Reference proteome</keyword>
<dbReference type="PRINTS" id="PR00743">
    <property type="entry name" value="GLHYDRLASE36"/>
</dbReference>
<protein>
    <recommendedName>
        <fullName evidence="2">alpha-galactosidase</fullName>
        <ecNumber evidence="2">3.2.1.22</ecNumber>
    </recommendedName>
</protein>
<dbReference type="Pfam" id="PF02065">
    <property type="entry name" value="Melibiase"/>
    <property type="match status" value="1"/>
</dbReference>
<dbReference type="InterPro" id="IPR031704">
    <property type="entry name" value="Glyco_hydro_36_N"/>
</dbReference>
<dbReference type="Proteomes" id="UP001549257">
    <property type="component" value="Unassembled WGS sequence"/>
</dbReference>
<evidence type="ECO:0000256" key="3">
    <source>
        <dbReference type="ARBA" id="ARBA00022801"/>
    </source>
</evidence>
<organism evidence="8 9">
    <name type="scientific">Conyzicola nivalis</name>
    <dbReference type="NCBI Taxonomy" id="1477021"/>
    <lineage>
        <taxon>Bacteria</taxon>
        <taxon>Bacillati</taxon>
        <taxon>Actinomycetota</taxon>
        <taxon>Actinomycetes</taxon>
        <taxon>Micrococcales</taxon>
        <taxon>Microbacteriaceae</taxon>
        <taxon>Conyzicola</taxon>
    </lineage>
</organism>